<comment type="caution">
    <text evidence="3">The sequence shown here is derived from an EMBL/GenBank/DDBJ whole genome shotgun (WGS) entry which is preliminary data.</text>
</comment>
<organism evidence="3 4">
    <name type="scientific">Castilleja foliolosa</name>
    <dbReference type="NCBI Taxonomy" id="1961234"/>
    <lineage>
        <taxon>Eukaryota</taxon>
        <taxon>Viridiplantae</taxon>
        <taxon>Streptophyta</taxon>
        <taxon>Embryophyta</taxon>
        <taxon>Tracheophyta</taxon>
        <taxon>Spermatophyta</taxon>
        <taxon>Magnoliopsida</taxon>
        <taxon>eudicotyledons</taxon>
        <taxon>Gunneridae</taxon>
        <taxon>Pentapetalae</taxon>
        <taxon>asterids</taxon>
        <taxon>lamiids</taxon>
        <taxon>Lamiales</taxon>
        <taxon>Orobanchaceae</taxon>
        <taxon>Pedicularideae</taxon>
        <taxon>Castillejinae</taxon>
        <taxon>Castilleja</taxon>
    </lineage>
</organism>
<name>A0ABD3BXY6_9LAMI</name>
<feature type="region of interest" description="Disordered" evidence="1">
    <location>
        <begin position="83"/>
        <end position="117"/>
    </location>
</feature>
<keyword evidence="2" id="KW-1133">Transmembrane helix</keyword>
<keyword evidence="2" id="KW-0472">Membrane</keyword>
<evidence type="ECO:0000256" key="2">
    <source>
        <dbReference type="SAM" id="Phobius"/>
    </source>
</evidence>
<dbReference type="EMBL" id="JAVIJP010000060">
    <property type="protein sequence ID" value="KAL3622356.1"/>
    <property type="molecule type" value="Genomic_DNA"/>
</dbReference>
<accession>A0ABD3BXY6</accession>
<feature type="transmembrane region" description="Helical" evidence="2">
    <location>
        <begin position="12"/>
        <end position="35"/>
    </location>
</feature>
<proteinExistence type="predicted"/>
<protein>
    <submittedName>
        <fullName evidence="3">Uncharacterized protein</fullName>
    </submittedName>
</protein>
<feature type="transmembrane region" description="Helical" evidence="2">
    <location>
        <begin position="41"/>
        <end position="65"/>
    </location>
</feature>
<keyword evidence="4" id="KW-1185">Reference proteome</keyword>
<sequence>MEEEKESDIRVPLVFSIFCLCVTAGGVFLVIYVFFPSLSQPWYPIAALVLIGSPWIFWFLTFLYACMKGCCCRDSGASAVGHQISRRQNTRSGSSAHNSVQRAGSSKEPEMPLAYSA</sequence>
<dbReference type="PANTHER" id="PTHR34964">
    <property type="entry name" value="MEMBRANE LIPOPROTEIN-RELATED"/>
    <property type="match status" value="1"/>
</dbReference>
<dbReference type="PANTHER" id="PTHR34964:SF1">
    <property type="entry name" value="MEMBRANE LIPOPROTEIN"/>
    <property type="match status" value="1"/>
</dbReference>
<reference evidence="4" key="1">
    <citation type="journal article" date="2024" name="IScience">
        <title>Strigolactones Initiate the Formation of Haustorium-like Structures in Castilleja.</title>
        <authorList>
            <person name="Buerger M."/>
            <person name="Peterson D."/>
            <person name="Chory J."/>
        </authorList>
    </citation>
    <scope>NUCLEOTIDE SEQUENCE [LARGE SCALE GENOMIC DNA]</scope>
</reference>
<evidence type="ECO:0000313" key="4">
    <source>
        <dbReference type="Proteomes" id="UP001632038"/>
    </source>
</evidence>
<keyword evidence="2" id="KW-0812">Transmembrane</keyword>
<evidence type="ECO:0000313" key="3">
    <source>
        <dbReference type="EMBL" id="KAL3622356.1"/>
    </source>
</evidence>
<feature type="compositionally biased region" description="Polar residues" evidence="1">
    <location>
        <begin position="90"/>
        <end position="104"/>
    </location>
</feature>
<evidence type="ECO:0000256" key="1">
    <source>
        <dbReference type="SAM" id="MobiDB-lite"/>
    </source>
</evidence>
<dbReference type="AlphaFoldDB" id="A0ABD3BXY6"/>
<dbReference type="Proteomes" id="UP001632038">
    <property type="component" value="Unassembled WGS sequence"/>
</dbReference>
<gene>
    <name evidence="3" type="ORF">CASFOL_033767</name>
</gene>